<protein>
    <submittedName>
        <fullName evidence="2">Uncharacterized protein</fullName>
    </submittedName>
</protein>
<evidence type="ECO:0000313" key="3">
    <source>
        <dbReference type="Proteomes" id="UP000281553"/>
    </source>
</evidence>
<dbReference type="Pfam" id="PF03690">
    <property type="entry name" value="MYG1_exonuc"/>
    <property type="match status" value="1"/>
</dbReference>
<evidence type="ECO:0000256" key="1">
    <source>
        <dbReference type="ARBA" id="ARBA00010105"/>
    </source>
</evidence>
<dbReference type="AlphaFoldDB" id="A0A3P7LL05"/>
<dbReference type="GO" id="GO:0005634">
    <property type="term" value="C:nucleus"/>
    <property type="evidence" value="ECO:0007669"/>
    <property type="project" value="TreeGrafter"/>
</dbReference>
<organism evidence="2 3">
    <name type="scientific">Dibothriocephalus latus</name>
    <name type="common">Fish tapeworm</name>
    <name type="synonym">Diphyllobothrium latum</name>
    <dbReference type="NCBI Taxonomy" id="60516"/>
    <lineage>
        <taxon>Eukaryota</taxon>
        <taxon>Metazoa</taxon>
        <taxon>Spiralia</taxon>
        <taxon>Lophotrochozoa</taxon>
        <taxon>Platyhelminthes</taxon>
        <taxon>Cestoda</taxon>
        <taxon>Eucestoda</taxon>
        <taxon>Diphyllobothriidea</taxon>
        <taxon>Diphyllobothriidae</taxon>
        <taxon>Dibothriocephalus</taxon>
    </lineage>
</organism>
<gene>
    <name evidence="2" type="ORF">DILT_LOCUS6379</name>
</gene>
<evidence type="ECO:0000313" key="2">
    <source>
        <dbReference type="EMBL" id="VDN10548.1"/>
    </source>
</evidence>
<sequence length="65" mass="7565">MDQSLKRTRDETTDIYLGESQPKFARRVIGTHNAVFHCDEVLAIAMLKQLPEYKSADIIRTRDDR</sequence>
<dbReference type="PANTHER" id="PTHR11215">
    <property type="entry name" value="METAL DEPENDENT HYDROLASE - RELATED"/>
    <property type="match status" value="1"/>
</dbReference>
<name>A0A3P7LL05_DIBLA</name>
<keyword evidence="3" id="KW-1185">Reference proteome</keyword>
<dbReference type="GO" id="GO:0005737">
    <property type="term" value="C:cytoplasm"/>
    <property type="evidence" value="ECO:0007669"/>
    <property type="project" value="TreeGrafter"/>
</dbReference>
<dbReference type="InterPro" id="IPR003226">
    <property type="entry name" value="MYG1_exonuclease"/>
</dbReference>
<dbReference type="EMBL" id="UYRU01049401">
    <property type="protein sequence ID" value="VDN10548.1"/>
    <property type="molecule type" value="Genomic_DNA"/>
</dbReference>
<dbReference type="Proteomes" id="UP000281553">
    <property type="component" value="Unassembled WGS sequence"/>
</dbReference>
<reference evidence="2 3" key="1">
    <citation type="submission" date="2018-11" db="EMBL/GenBank/DDBJ databases">
        <authorList>
            <consortium name="Pathogen Informatics"/>
        </authorList>
    </citation>
    <scope>NUCLEOTIDE SEQUENCE [LARGE SCALE GENOMIC DNA]</scope>
</reference>
<accession>A0A3P7LL05</accession>
<proteinExistence type="inferred from homology"/>
<dbReference type="OrthoDB" id="10265310at2759"/>
<comment type="similarity">
    <text evidence="1">Belongs to the MYG1 family.</text>
</comment>
<dbReference type="PANTHER" id="PTHR11215:SF1">
    <property type="entry name" value="MYG1 EXONUCLEASE"/>
    <property type="match status" value="1"/>
</dbReference>